<evidence type="ECO:0000256" key="1">
    <source>
        <dbReference type="ARBA" id="ARBA00004999"/>
    </source>
</evidence>
<keyword evidence="4" id="KW-0413">Isomerase</keyword>
<dbReference type="NCBIfam" id="TIGR01787">
    <property type="entry name" value="squalene_cyclas"/>
    <property type="match status" value="1"/>
</dbReference>
<evidence type="ECO:0000313" key="7">
    <source>
        <dbReference type="EMBL" id="SHJ59467.1"/>
    </source>
</evidence>
<dbReference type="GO" id="GO:0016866">
    <property type="term" value="F:intramolecular transferase activity"/>
    <property type="evidence" value="ECO:0007669"/>
    <property type="project" value="InterPro"/>
</dbReference>
<sequence>MKDVPADLLSDDTAALDDIEAGVSRAAEALRRQQREDGHWVFELEADATIPAEYILLRQHLAEPDAPELEAKLGRYLRRIQGDHGGWPLFHGGAFDISASVKAYFALKMIGDSPEAPHMQRARAAILAHGGAARANVFTRILLALYGELSWRHVPTIPVEMILLPRWFPVHIGRMSYWARTVLVPLLVLQALRVRARNPRGVRIQELFARGRVPARKTRTHQHPGWALFFNGLDGGLKVAEPLWPRKLRRQAIERCVQFVTERLNGEDGLGAIYPAMANAVMMYDALGYPEDHPDRAIARKSIEKLLVIREDEAYCQPCVSPVWDTALTAHAMMEVGGEAAEQTVPQALAWLKPLQELEVKGDWAEQRPHVRPGGWAFQYRNAHYPDLDDTAVVVMAMDRARTQFGLGKDYDEAVARGAEWTAGLQSGNGGWGAFDVDNTHYYLNNIPFADHGALLDPPTSDVSARCVGMLAQLGETAETSPRMRAALSYLEREQEADGSWFGRWGVNYIYGTWSALLALNAAGLDGNAPSVRRGADWLLSIQNPDGGWGEDCESYSLDYRGYEPAPSTASQTAWALLGLMAAGEVDHPAVARGIEYLRRTQDETGLWQQDAYTGGGFPRVFYLRYHGYPKFFPLWAMARYRNLKRGNARRPAHGM</sequence>
<comment type="similarity">
    <text evidence="2">Belongs to the terpene cyclase/mutase family.</text>
</comment>
<dbReference type="Pfam" id="PF13243">
    <property type="entry name" value="SQHop_cyclase_C"/>
    <property type="match status" value="1"/>
</dbReference>
<keyword evidence="3" id="KW-0677">Repeat</keyword>
<evidence type="ECO:0000256" key="2">
    <source>
        <dbReference type="ARBA" id="ARBA00009755"/>
    </source>
</evidence>
<evidence type="ECO:0000256" key="4">
    <source>
        <dbReference type="ARBA" id="ARBA00023235"/>
    </source>
</evidence>
<dbReference type="RefSeq" id="WP_073135975.1">
    <property type="nucleotide sequence ID" value="NZ_FQZF01000016.1"/>
</dbReference>
<dbReference type="InterPro" id="IPR008930">
    <property type="entry name" value="Terpenoid_cyclase/PrenylTrfase"/>
</dbReference>
<proteinExistence type="inferred from homology"/>
<evidence type="ECO:0000313" key="8">
    <source>
        <dbReference type="Proteomes" id="UP000184387"/>
    </source>
</evidence>
<feature type="domain" description="Squalene cyclase C-terminal" evidence="5">
    <location>
        <begin position="320"/>
        <end position="643"/>
    </location>
</feature>
<organism evidence="7 8">
    <name type="scientific">Muricoccus roseus</name>
    <dbReference type="NCBI Taxonomy" id="198092"/>
    <lineage>
        <taxon>Bacteria</taxon>
        <taxon>Pseudomonadati</taxon>
        <taxon>Pseudomonadota</taxon>
        <taxon>Alphaproteobacteria</taxon>
        <taxon>Acetobacterales</taxon>
        <taxon>Roseomonadaceae</taxon>
        <taxon>Muricoccus</taxon>
    </lineage>
</organism>
<dbReference type="GO" id="GO:0005811">
    <property type="term" value="C:lipid droplet"/>
    <property type="evidence" value="ECO:0007669"/>
    <property type="project" value="InterPro"/>
</dbReference>
<dbReference type="PANTHER" id="PTHR11764:SF20">
    <property type="entry name" value="LANOSTEROL SYNTHASE"/>
    <property type="match status" value="1"/>
</dbReference>
<dbReference type="EMBL" id="FQZF01000016">
    <property type="protein sequence ID" value="SHJ59467.1"/>
    <property type="molecule type" value="Genomic_DNA"/>
</dbReference>
<dbReference type="CDD" id="cd02892">
    <property type="entry name" value="SQCY_1"/>
    <property type="match status" value="1"/>
</dbReference>
<protein>
    <submittedName>
        <fullName evidence="7">Squalene-hopene/tetraprenyl-beta-curcumene cyclase</fullName>
    </submittedName>
</protein>
<evidence type="ECO:0000256" key="3">
    <source>
        <dbReference type="ARBA" id="ARBA00022737"/>
    </source>
</evidence>
<dbReference type="InterPro" id="IPR006400">
    <property type="entry name" value="Hopene-cyclase"/>
</dbReference>
<dbReference type="NCBIfam" id="TIGR01507">
    <property type="entry name" value="hopene_cyclase"/>
    <property type="match status" value="1"/>
</dbReference>
<keyword evidence="8" id="KW-1185">Reference proteome</keyword>
<dbReference type="Proteomes" id="UP000184387">
    <property type="component" value="Unassembled WGS sequence"/>
</dbReference>
<dbReference type="STRING" id="198092.SAMN02745194_02936"/>
<feature type="domain" description="Squalene cyclase N-terminal" evidence="6">
    <location>
        <begin position="23"/>
        <end position="311"/>
    </location>
</feature>
<dbReference type="InterPro" id="IPR032697">
    <property type="entry name" value="SQ_cyclase_N"/>
</dbReference>
<dbReference type="GO" id="GO:0016104">
    <property type="term" value="P:triterpenoid biosynthetic process"/>
    <property type="evidence" value="ECO:0007669"/>
    <property type="project" value="InterPro"/>
</dbReference>
<gene>
    <name evidence="7" type="ORF">SAMN02745194_02936</name>
</gene>
<reference evidence="7 8" key="1">
    <citation type="submission" date="2016-11" db="EMBL/GenBank/DDBJ databases">
        <authorList>
            <person name="Jaros S."/>
            <person name="Januszkiewicz K."/>
            <person name="Wedrychowicz H."/>
        </authorList>
    </citation>
    <scope>NUCLEOTIDE SEQUENCE [LARGE SCALE GENOMIC DNA]</scope>
    <source>
        <strain evidence="7 8">DSM 14916</strain>
    </source>
</reference>
<dbReference type="InterPro" id="IPR018333">
    <property type="entry name" value="Squalene_cyclase"/>
</dbReference>
<accession>A0A1M6KKG0</accession>
<comment type="pathway">
    <text evidence="1">Secondary metabolite biosynthesis; hopanoid biosynthesis.</text>
</comment>
<dbReference type="PANTHER" id="PTHR11764">
    <property type="entry name" value="TERPENE CYCLASE/MUTASE FAMILY MEMBER"/>
    <property type="match status" value="1"/>
</dbReference>
<dbReference type="OrthoDB" id="9758578at2"/>
<dbReference type="SFLD" id="SFLDG01016">
    <property type="entry name" value="Prenyltransferase_Like_2"/>
    <property type="match status" value="1"/>
</dbReference>
<name>A0A1M6KKG0_9PROT</name>
<evidence type="ECO:0000259" key="5">
    <source>
        <dbReference type="Pfam" id="PF13243"/>
    </source>
</evidence>
<dbReference type="UniPathway" id="UPA00337"/>
<dbReference type="InterPro" id="IPR032696">
    <property type="entry name" value="SQ_cyclase_C"/>
</dbReference>
<dbReference type="InterPro" id="IPR002365">
    <property type="entry name" value="Terpene_synthase_CS"/>
</dbReference>
<dbReference type="Gene3D" id="1.50.10.20">
    <property type="match status" value="2"/>
</dbReference>
<evidence type="ECO:0000259" key="6">
    <source>
        <dbReference type="Pfam" id="PF13249"/>
    </source>
</evidence>
<dbReference type="PROSITE" id="PS01074">
    <property type="entry name" value="TERPENE_SYNTHASES"/>
    <property type="match status" value="1"/>
</dbReference>
<dbReference type="Pfam" id="PF13249">
    <property type="entry name" value="SQHop_cyclase_N"/>
    <property type="match status" value="1"/>
</dbReference>
<dbReference type="SUPFAM" id="SSF48239">
    <property type="entry name" value="Terpenoid cyclases/Protein prenyltransferases"/>
    <property type="match status" value="2"/>
</dbReference>
<dbReference type="AlphaFoldDB" id="A0A1M6KKG0"/>